<name>X1EE23_9ZZZZ</name>
<keyword evidence="4" id="KW-0067">ATP-binding</keyword>
<dbReference type="GO" id="GO:0016887">
    <property type="term" value="F:ATP hydrolysis activity"/>
    <property type="evidence" value="ECO:0007669"/>
    <property type="project" value="InterPro"/>
</dbReference>
<evidence type="ECO:0000259" key="6">
    <source>
        <dbReference type="Pfam" id="PF08352"/>
    </source>
</evidence>
<feature type="domain" description="Oligopeptide/dipeptide ABC transporter C-terminal" evidence="6">
    <location>
        <begin position="84"/>
        <end position="144"/>
    </location>
</feature>
<dbReference type="NCBIfam" id="TIGR01727">
    <property type="entry name" value="oligo_HPY"/>
    <property type="match status" value="1"/>
</dbReference>
<evidence type="ECO:0000259" key="5">
    <source>
        <dbReference type="Pfam" id="PF00005"/>
    </source>
</evidence>
<feature type="non-terminal residue" evidence="7">
    <location>
        <position position="1"/>
    </location>
</feature>
<dbReference type="Gene3D" id="3.40.50.300">
    <property type="entry name" value="P-loop containing nucleotide triphosphate hydrolases"/>
    <property type="match status" value="1"/>
</dbReference>
<dbReference type="InterPro" id="IPR027417">
    <property type="entry name" value="P-loop_NTPase"/>
</dbReference>
<dbReference type="SUPFAM" id="SSF52540">
    <property type="entry name" value="P-loop containing nucleoside triphosphate hydrolases"/>
    <property type="match status" value="1"/>
</dbReference>
<evidence type="ECO:0000256" key="1">
    <source>
        <dbReference type="ARBA" id="ARBA00005417"/>
    </source>
</evidence>
<gene>
    <name evidence="7" type="ORF">S03H2_25162</name>
</gene>
<dbReference type="Pfam" id="PF08352">
    <property type="entry name" value="oligo_HPY"/>
    <property type="match status" value="1"/>
</dbReference>
<protein>
    <recommendedName>
        <fullName evidence="8">ABC transporter domain-containing protein</fullName>
    </recommendedName>
</protein>
<dbReference type="Pfam" id="PF00005">
    <property type="entry name" value="ABC_tran"/>
    <property type="match status" value="1"/>
</dbReference>
<sequence>YPHELSGGQKQRAVIARALAMAPEFLVLDEPVSNLDVSVEAKIINLLFDLKEELSLTYLFISHDLNLISYISDVIAVMYLGRFVELANAEDLIRNPLHPYTLRLFSLRPGYNAAIKEIDTAHFNKPYLDGCPFFERCSVSVKKCREEIPPLSEVEENHHVACHMID</sequence>
<proteinExistence type="inferred from homology"/>
<reference evidence="7" key="1">
    <citation type="journal article" date="2014" name="Front. Microbiol.">
        <title>High frequency of phylogenetically diverse reductive dehalogenase-homologous genes in deep subseafloor sedimentary metagenomes.</title>
        <authorList>
            <person name="Kawai M."/>
            <person name="Futagami T."/>
            <person name="Toyoda A."/>
            <person name="Takaki Y."/>
            <person name="Nishi S."/>
            <person name="Hori S."/>
            <person name="Arai W."/>
            <person name="Tsubouchi T."/>
            <person name="Morono Y."/>
            <person name="Uchiyama I."/>
            <person name="Ito T."/>
            <person name="Fujiyama A."/>
            <person name="Inagaki F."/>
            <person name="Takami H."/>
        </authorList>
    </citation>
    <scope>NUCLEOTIDE SEQUENCE</scope>
    <source>
        <strain evidence="7">Expedition CK06-06</strain>
    </source>
</reference>
<accession>X1EE23</accession>
<evidence type="ECO:0000256" key="2">
    <source>
        <dbReference type="ARBA" id="ARBA00022448"/>
    </source>
</evidence>
<dbReference type="InterPro" id="IPR013563">
    <property type="entry name" value="Oligopep_ABC_C"/>
</dbReference>
<comment type="similarity">
    <text evidence="1">Belongs to the ABC transporter superfamily.</text>
</comment>
<keyword evidence="3" id="KW-0547">Nucleotide-binding</keyword>
<comment type="caution">
    <text evidence="7">The sequence shown here is derived from an EMBL/GenBank/DDBJ whole genome shotgun (WGS) entry which is preliminary data.</text>
</comment>
<dbReference type="InterPro" id="IPR003439">
    <property type="entry name" value="ABC_transporter-like_ATP-bd"/>
</dbReference>
<dbReference type="GO" id="GO:0005524">
    <property type="term" value="F:ATP binding"/>
    <property type="evidence" value="ECO:0007669"/>
    <property type="project" value="UniProtKB-KW"/>
</dbReference>
<organism evidence="7">
    <name type="scientific">marine sediment metagenome</name>
    <dbReference type="NCBI Taxonomy" id="412755"/>
    <lineage>
        <taxon>unclassified sequences</taxon>
        <taxon>metagenomes</taxon>
        <taxon>ecological metagenomes</taxon>
    </lineage>
</organism>
<evidence type="ECO:0000256" key="3">
    <source>
        <dbReference type="ARBA" id="ARBA00022741"/>
    </source>
</evidence>
<dbReference type="PANTHER" id="PTHR43776">
    <property type="entry name" value="TRANSPORT ATP-BINDING PROTEIN"/>
    <property type="match status" value="1"/>
</dbReference>
<evidence type="ECO:0000313" key="7">
    <source>
        <dbReference type="EMBL" id="GAH31526.1"/>
    </source>
</evidence>
<keyword evidence="2" id="KW-0813">Transport</keyword>
<evidence type="ECO:0008006" key="8">
    <source>
        <dbReference type="Google" id="ProtNLM"/>
    </source>
</evidence>
<dbReference type="PANTHER" id="PTHR43776:SF7">
    <property type="entry name" value="D,D-DIPEPTIDE TRANSPORT ATP-BINDING PROTEIN DDPF-RELATED"/>
    <property type="match status" value="1"/>
</dbReference>
<dbReference type="AlphaFoldDB" id="X1EE23"/>
<dbReference type="EMBL" id="BARU01014163">
    <property type="protein sequence ID" value="GAH31526.1"/>
    <property type="molecule type" value="Genomic_DNA"/>
</dbReference>
<evidence type="ECO:0000256" key="4">
    <source>
        <dbReference type="ARBA" id="ARBA00022840"/>
    </source>
</evidence>
<dbReference type="GO" id="GO:0015833">
    <property type="term" value="P:peptide transport"/>
    <property type="evidence" value="ECO:0007669"/>
    <property type="project" value="InterPro"/>
</dbReference>
<dbReference type="InterPro" id="IPR050319">
    <property type="entry name" value="ABC_transp_ATP-bind"/>
</dbReference>
<feature type="domain" description="ABC transporter" evidence="5">
    <location>
        <begin position="2"/>
        <end position="32"/>
    </location>
</feature>